<accession>A0A813IL28</accession>
<keyword evidence="3" id="KW-0067">ATP-binding</keyword>
<dbReference type="Gene3D" id="3.40.50.300">
    <property type="entry name" value="P-loop containing nucleotide triphosphate hydrolases"/>
    <property type="match status" value="1"/>
</dbReference>
<organism evidence="6 7">
    <name type="scientific">Polarella glacialis</name>
    <name type="common">Dinoflagellate</name>
    <dbReference type="NCBI Taxonomy" id="89957"/>
    <lineage>
        <taxon>Eukaryota</taxon>
        <taxon>Sar</taxon>
        <taxon>Alveolata</taxon>
        <taxon>Dinophyceae</taxon>
        <taxon>Suessiales</taxon>
        <taxon>Suessiaceae</taxon>
        <taxon>Polarella</taxon>
    </lineage>
</organism>
<evidence type="ECO:0000256" key="3">
    <source>
        <dbReference type="ARBA" id="ARBA00022840"/>
    </source>
</evidence>
<dbReference type="GO" id="GO:0016887">
    <property type="term" value="F:ATP hydrolysis activity"/>
    <property type="evidence" value="ECO:0007669"/>
    <property type="project" value="InterPro"/>
</dbReference>
<dbReference type="Gene3D" id="1.10.8.60">
    <property type="match status" value="1"/>
</dbReference>
<proteinExistence type="inferred from homology"/>
<feature type="domain" description="CbbX AAA lid" evidence="5">
    <location>
        <begin position="136"/>
        <end position="202"/>
    </location>
</feature>
<sequence length="207" mass="22418">ALGLLRTGHLVEADRSALVAGFSGQTALKTKAVVESALGGVLFVDEAYALVGEDGRDAFGREALDTLIKMVEDYRQDLVVILAGYSSEMGRLLDANPGLRSRFPTVIEFDDYSSDELLEIAERMLLQDVMILSQAASDAVKSLLLSIVPKPGSGADRQAGNGRAVRNILERAKRNQALRLQRESTGKMHTQEELCTLLPVDFDGCHG</sequence>
<evidence type="ECO:0000256" key="1">
    <source>
        <dbReference type="ARBA" id="ARBA00010378"/>
    </source>
</evidence>
<gene>
    <name evidence="6" type="ORF">PGLA2088_LOCUS8754</name>
</gene>
<dbReference type="InterPro" id="IPR003959">
    <property type="entry name" value="ATPase_AAA_core"/>
</dbReference>
<name>A0A813IL28_POLGL</name>
<dbReference type="InterPro" id="IPR041627">
    <property type="entry name" value="AAA_lid_6"/>
</dbReference>
<dbReference type="InterPro" id="IPR000641">
    <property type="entry name" value="CbxX/CfxQ"/>
</dbReference>
<evidence type="ECO:0000313" key="6">
    <source>
        <dbReference type="EMBL" id="CAE8650997.1"/>
    </source>
</evidence>
<protein>
    <recommendedName>
        <fullName evidence="8">AAA family ATPase</fullName>
    </recommendedName>
</protein>
<evidence type="ECO:0000256" key="2">
    <source>
        <dbReference type="ARBA" id="ARBA00022741"/>
    </source>
</evidence>
<evidence type="ECO:0000259" key="5">
    <source>
        <dbReference type="Pfam" id="PF17866"/>
    </source>
</evidence>
<dbReference type="Proteomes" id="UP000626109">
    <property type="component" value="Unassembled WGS sequence"/>
</dbReference>
<evidence type="ECO:0000313" key="7">
    <source>
        <dbReference type="Proteomes" id="UP000626109"/>
    </source>
</evidence>
<dbReference type="AlphaFoldDB" id="A0A813IL28"/>
<dbReference type="PRINTS" id="PR00819">
    <property type="entry name" value="CBXCFQXSUPER"/>
</dbReference>
<feature type="non-terminal residue" evidence="6">
    <location>
        <position position="207"/>
    </location>
</feature>
<evidence type="ECO:0008006" key="8">
    <source>
        <dbReference type="Google" id="ProtNLM"/>
    </source>
</evidence>
<dbReference type="InterPro" id="IPR050773">
    <property type="entry name" value="CbxX/CfxQ_RuBisCO_ESX"/>
</dbReference>
<dbReference type="PANTHER" id="PTHR43392">
    <property type="entry name" value="AAA-TYPE ATPASE FAMILY PROTEIN / ANKYRIN REPEAT FAMILY PROTEIN"/>
    <property type="match status" value="1"/>
</dbReference>
<comment type="similarity">
    <text evidence="1">Belongs to the CbxX/CfxQ family.</text>
</comment>
<dbReference type="InterPro" id="IPR027417">
    <property type="entry name" value="P-loop_NTPase"/>
</dbReference>
<reference evidence="6" key="1">
    <citation type="submission" date="2021-02" db="EMBL/GenBank/DDBJ databases">
        <authorList>
            <person name="Dougan E. K."/>
            <person name="Rhodes N."/>
            <person name="Thang M."/>
            <person name="Chan C."/>
        </authorList>
    </citation>
    <scope>NUCLEOTIDE SEQUENCE</scope>
</reference>
<evidence type="ECO:0000259" key="4">
    <source>
        <dbReference type="Pfam" id="PF00004"/>
    </source>
</evidence>
<dbReference type="Pfam" id="PF00004">
    <property type="entry name" value="AAA"/>
    <property type="match status" value="1"/>
</dbReference>
<feature type="domain" description="ATPase AAA-type core" evidence="4">
    <location>
        <begin position="9"/>
        <end position="110"/>
    </location>
</feature>
<dbReference type="GO" id="GO:0005524">
    <property type="term" value="F:ATP binding"/>
    <property type="evidence" value="ECO:0007669"/>
    <property type="project" value="UniProtKB-KW"/>
</dbReference>
<keyword evidence="2" id="KW-0547">Nucleotide-binding</keyword>
<dbReference type="Pfam" id="PF17866">
    <property type="entry name" value="AAA_lid_6"/>
    <property type="match status" value="1"/>
</dbReference>
<dbReference type="EMBL" id="CAJNNW010009491">
    <property type="protein sequence ID" value="CAE8650997.1"/>
    <property type="molecule type" value="Genomic_DNA"/>
</dbReference>
<dbReference type="PANTHER" id="PTHR43392:SF2">
    <property type="entry name" value="AAA-TYPE ATPASE FAMILY PROTEIN _ ANKYRIN REPEAT FAMILY PROTEIN"/>
    <property type="match status" value="1"/>
</dbReference>
<dbReference type="SUPFAM" id="SSF52540">
    <property type="entry name" value="P-loop containing nucleoside triphosphate hydrolases"/>
    <property type="match status" value="1"/>
</dbReference>
<comment type="caution">
    <text evidence="6">The sequence shown here is derived from an EMBL/GenBank/DDBJ whole genome shotgun (WGS) entry which is preliminary data.</text>
</comment>